<evidence type="ECO:0000313" key="3">
    <source>
        <dbReference type="WBParaSite" id="L893_g359.t1"/>
    </source>
</evidence>
<feature type="chain" id="PRO_5009314446" evidence="1">
    <location>
        <begin position="21"/>
        <end position="122"/>
    </location>
</feature>
<evidence type="ECO:0000256" key="1">
    <source>
        <dbReference type="SAM" id="SignalP"/>
    </source>
</evidence>
<proteinExistence type="predicted"/>
<evidence type="ECO:0000313" key="2">
    <source>
        <dbReference type="Proteomes" id="UP000095287"/>
    </source>
</evidence>
<keyword evidence="2" id="KW-1185">Reference proteome</keyword>
<reference evidence="3" key="1">
    <citation type="submission" date="2016-11" db="UniProtKB">
        <authorList>
            <consortium name="WormBaseParasite"/>
        </authorList>
    </citation>
    <scope>IDENTIFICATION</scope>
</reference>
<dbReference type="WBParaSite" id="L893_g359.t1">
    <property type="protein sequence ID" value="L893_g359.t1"/>
    <property type="gene ID" value="L893_g359"/>
</dbReference>
<keyword evidence="1" id="KW-0732">Signal</keyword>
<protein>
    <submittedName>
        <fullName evidence="3">Apolipoprotein C-I</fullName>
    </submittedName>
</protein>
<accession>A0A1I8AAG9</accession>
<sequence>MRSFVILTVFLVLAAQHANADWFDDMVNRIHEGITAGADFIKEKAAPTIREKFNAAKETLQDPETHRGVQTWFEEKAVPAVKEKISQLSEFVNAEVVPEVQKIYTAGKTAAEERAKEKSWDD</sequence>
<feature type="signal peptide" evidence="1">
    <location>
        <begin position="1"/>
        <end position="20"/>
    </location>
</feature>
<organism evidence="2 3">
    <name type="scientific">Steinernema glaseri</name>
    <dbReference type="NCBI Taxonomy" id="37863"/>
    <lineage>
        <taxon>Eukaryota</taxon>
        <taxon>Metazoa</taxon>
        <taxon>Ecdysozoa</taxon>
        <taxon>Nematoda</taxon>
        <taxon>Chromadorea</taxon>
        <taxon>Rhabditida</taxon>
        <taxon>Tylenchina</taxon>
        <taxon>Panagrolaimomorpha</taxon>
        <taxon>Strongyloidoidea</taxon>
        <taxon>Steinernematidae</taxon>
        <taxon>Steinernema</taxon>
    </lineage>
</organism>
<dbReference type="AlphaFoldDB" id="A0A1I8AAG9"/>
<name>A0A1I8AAG9_9BILA</name>
<dbReference type="Proteomes" id="UP000095287">
    <property type="component" value="Unplaced"/>
</dbReference>